<gene>
    <name evidence="2" type="ORF">C1Y40_05676</name>
</gene>
<evidence type="ECO:0000313" key="3">
    <source>
        <dbReference type="Proteomes" id="UP000238296"/>
    </source>
</evidence>
<organism evidence="2 3">
    <name type="scientific">Mycobacterium talmoniae</name>
    <dbReference type="NCBI Taxonomy" id="1858794"/>
    <lineage>
        <taxon>Bacteria</taxon>
        <taxon>Bacillati</taxon>
        <taxon>Actinomycetota</taxon>
        <taxon>Actinomycetes</taxon>
        <taxon>Mycobacteriales</taxon>
        <taxon>Mycobacteriaceae</taxon>
        <taxon>Mycobacterium</taxon>
    </lineage>
</organism>
<sequence>MAATSSGGASTARSRADSTTSTTSRIAGITTRRSRAAASRTSRACASEPPTRALGSTASTESRRAPTALNAAVLDGAASRITDHLVSPVGE</sequence>
<dbReference type="AlphaFoldDB" id="A0A2S8BBY5"/>
<comment type="caution">
    <text evidence="2">The sequence shown here is derived from an EMBL/GenBank/DDBJ whole genome shotgun (WGS) entry which is preliminary data.</text>
</comment>
<name>A0A2S8BBY5_9MYCO</name>
<feature type="compositionally biased region" description="Low complexity" evidence="1">
    <location>
        <begin position="1"/>
        <end position="47"/>
    </location>
</feature>
<evidence type="ECO:0000313" key="2">
    <source>
        <dbReference type="EMBL" id="PQM44164.1"/>
    </source>
</evidence>
<reference evidence="2 3" key="1">
    <citation type="journal article" date="2017" name="Int. J. Syst. Evol. Microbiol.">
        <title>Mycobacterium talmoniae sp. nov., a slowly growing mycobacterium isolated from human respiratory samples.</title>
        <authorList>
            <person name="Davidson R.M."/>
            <person name="DeGroote M.A."/>
            <person name="Marola J.L."/>
            <person name="Buss S."/>
            <person name="Jones V."/>
            <person name="McNeil M.R."/>
            <person name="Freifeld A.G."/>
            <person name="Elaine Epperson L."/>
            <person name="Hasan N.A."/>
            <person name="Jackson M."/>
            <person name="Iwen P.C."/>
            <person name="Salfinger M."/>
            <person name="Strong M."/>
        </authorList>
    </citation>
    <scope>NUCLEOTIDE SEQUENCE [LARGE SCALE GENOMIC DNA]</scope>
    <source>
        <strain evidence="2 3">ATCC BAA-2683</strain>
    </source>
</reference>
<dbReference type="EMBL" id="PPEA01000937">
    <property type="protein sequence ID" value="PQM44164.1"/>
    <property type="molecule type" value="Genomic_DNA"/>
</dbReference>
<evidence type="ECO:0000256" key="1">
    <source>
        <dbReference type="SAM" id="MobiDB-lite"/>
    </source>
</evidence>
<feature type="region of interest" description="Disordered" evidence="1">
    <location>
        <begin position="1"/>
        <end position="65"/>
    </location>
</feature>
<protein>
    <submittedName>
        <fullName evidence="2">Uncharacterized protein</fullName>
    </submittedName>
</protein>
<accession>A0A2S8BBY5</accession>
<proteinExistence type="predicted"/>
<dbReference type="Proteomes" id="UP000238296">
    <property type="component" value="Unassembled WGS sequence"/>
</dbReference>